<organism evidence="1 2">
    <name type="scientific">Salmonella enterica I</name>
    <dbReference type="NCBI Taxonomy" id="59201"/>
    <lineage>
        <taxon>Bacteria</taxon>
        <taxon>Pseudomonadati</taxon>
        <taxon>Pseudomonadota</taxon>
        <taxon>Gammaproteobacteria</taxon>
        <taxon>Enterobacterales</taxon>
        <taxon>Enterobacteriaceae</taxon>
        <taxon>Salmonella</taxon>
    </lineage>
</organism>
<dbReference type="AlphaFoldDB" id="A0A379WHP3"/>
<dbReference type="SUPFAM" id="SSF55909">
    <property type="entry name" value="Pentein"/>
    <property type="match status" value="1"/>
</dbReference>
<gene>
    <name evidence="1" type="ORF">NCTC8258_05940</name>
</gene>
<sequence length="55" mass="5990">MLVIGRGAVLIGMSERTTPQGVEFLRRHCLNIVRRNASLPLNCQNIAPACTLTPS</sequence>
<dbReference type="Pfam" id="PF02274">
    <property type="entry name" value="ADI"/>
    <property type="match status" value="1"/>
</dbReference>
<protein>
    <submittedName>
        <fullName evidence="1">Arginine deiminase</fullName>
    </submittedName>
</protein>
<evidence type="ECO:0000313" key="2">
    <source>
        <dbReference type="Proteomes" id="UP000255509"/>
    </source>
</evidence>
<dbReference type="Proteomes" id="UP000255509">
    <property type="component" value="Unassembled WGS sequence"/>
</dbReference>
<dbReference type="EMBL" id="UGXS01000004">
    <property type="protein sequence ID" value="SUH18121.1"/>
    <property type="molecule type" value="Genomic_DNA"/>
</dbReference>
<evidence type="ECO:0000313" key="1">
    <source>
        <dbReference type="EMBL" id="SUH18121.1"/>
    </source>
</evidence>
<name>A0A379WHP3_SALET</name>
<dbReference type="Gene3D" id="3.75.10.10">
    <property type="entry name" value="L-arginine/glycine Amidinotransferase, Chain A"/>
    <property type="match status" value="1"/>
</dbReference>
<accession>A0A379WHP3</accession>
<proteinExistence type="predicted"/>
<reference evidence="1 2" key="1">
    <citation type="submission" date="2018-06" db="EMBL/GenBank/DDBJ databases">
        <authorList>
            <consortium name="Pathogen Informatics"/>
            <person name="Doyle S."/>
        </authorList>
    </citation>
    <scope>NUCLEOTIDE SEQUENCE [LARGE SCALE GENOMIC DNA]</scope>
    <source>
        <strain evidence="1 2">NCTC8258</strain>
    </source>
</reference>